<name>A0A2V4BXF7_9FLAO</name>
<organism evidence="2 3">
    <name type="scientific">Flavobacterium cheongpyeongense</name>
    <dbReference type="NCBI Taxonomy" id="2212651"/>
    <lineage>
        <taxon>Bacteria</taxon>
        <taxon>Pseudomonadati</taxon>
        <taxon>Bacteroidota</taxon>
        <taxon>Flavobacteriia</taxon>
        <taxon>Flavobacteriales</taxon>
        <taxon>Flavobacteriaceae</taxon>
        <taxon>Flavobacterium</taxon>
    </lineage>
</organism>
<dbReference type="InterPro" id="IPR036736">
    <property type="entry name" value="ACP-like_sf"/>
</dbReference>
<dbReference type="EMBL" id="QJHK01000002">
    <property type="protein sequence ID" value="PXY42420.1"/>
    <property type="molecule type" value="Genomic_DNA"/>
</dbReference>
<proteinExistence type="predicted"/>
<reference evidence="2 3" key="1">
    <citation type="submission" date="2018-05" db="EMBL/GenBank/DDBJ databases">
        <title>Flavobacterium sp. strain IMCC34759, incomplete genome.</title>
        <authorList>
            <person name="Joung Y."/>
            <person name="Cho J."/>
        </authorList>
    </citation>
    <scope>NUCLEOTIDE SEQUENCE [LARGE SCALE GENOMIC DNA]</scope>
    <source>
        <strain evidence="2 3">IMCC34759</strain>
    </source>
</reference>
<keyword evidence="3" id="KW-1185">Reference proteome</keyword>
<evidence type="ECO:0000259" key="1">
    <source>
        <dbReference type="Pfam" id="PF00550"/>
    </source>
</evidence>
<dbReference type="AlphaFoldDB" id="A0A2V4BXF7"/>
<evidence type="ECO:0000313" key="3">
    <source>
        <dbReference type="Proteomes" id="UP000247903"/>
    </source>
</evidence>
<gene>
    <name evidence="2" type="ORF">DMB65_04105</name>
</gene>
<sequence length="80" mass="9160">MSTTQELHQVFANAFEIPVESITADLEYQGIVEWDSMSHLLLVEELERFYNVTISMEDILEMGSVDKIKAILKKNGVEIE</sequence>
<dbReference type="InterPro" id="IPR009081">
    <property type="entry name" value="PP-bd_ACP"/>
</dbReference>
<dbReference type="Gene3D" id="1.10.1200.10">
    <property type="entry name" value="ACP-like"/>
    <property type="match status" value="1"/>
</dbReference>
<dbReference type="SUPFAM" id="SSF47336">
    <property type="entry name" value="ACP-like"/>
    <property type="match status" value="1"/>
</dbReference>
<dbReference type="Pfam" id="PF00550">
    <property type="entry name" value="PP-binding"/>
    <property type="match status" value="1"/>
</dbReference>
<dbReference type="Proteomes" id="UP000247903">
    <property type="component" value="Unassembled WGS sequence"/>
</dbReference>
<dbReference type="RefSeq" id="WP_110305390.1">
    <property type="nucleotide sequence ID" value="NZ_QJHK01000002.1"/>
</dbReference>
<feature type="domain" description="Carrier" evidence="1">
    <location>
        <begin position="5"/>
        <end position="69"/>
    </location>
</feature>
<evidence type="ECO:0000313" key="2">
    <source>
        <dbReference type="EMBL" id="PXY42420.1"/>
    </source>
</evidence>
<protein>
    <recommendedName>
        <fullName evidence="1">Carrier domain-containing protein</fullName>
    </recommendedName>
</protein>
<comment type="caution">
    <text evidence="2">The sequence shown here is derived from an EMBL/GenBank/DDBJ whole genome shotgun (WGS) entry which is preliminary data.</text>
</comment>
<dbReference type="OrthoDB" id="5326335at2"/>
<accession>A0A2V4BXF7</accession>